<keyword evidence="1" id="KW-0812">Transmembrane</keyword>
<keyword evidence="1" id="KW-0472">Membrane</keyword>
<organism evidence="2 3">
    <name type="scientific">Phytophthora oleae</name>
    <dbReference type="NCBI Taxonomy" id="2107226"/>
    <lineage>
        <taxon>Eukaryota</taxon>
        <taxon>Sar</taxon>
        <taxon>Stramenopiles</taxon>
        <taxon>Oomycota</taxon>
        <taxon>Peronosporomycetes</taxon>
        <taxon>Peronosporales</taxon>
        <taxon>Peronosporaceae</taxon>
        <taxon>Phytophthora</taxon>
    </lineage>
</organism>
<evidence type="ECO:0000313" key="2">
    <source>
        <dbReference type="EMBL" id="KAL3657607.1"/>
    </source>
</evidence>
<evidence type="ECO:0000256" key="1">
    <source>
        <dbReference type="SAM" id="Phobius"/>
    </source>
</evidence>
<keyword evidence="1" id="KW-1133">Transmembrane helix</keyword>
<gene>
    <name evidence="2" type="ORF">V7S43_017411</name>
</gene>
<proteinExistence type="predicted"/>
<comment type="caution">
    <text evidence="2">The sequence shown here is derived from an EMBL/GenBank/DDBJ whole genome shotgun (WGS) entry which is preliminary data.</text>
</comment>
<feature type="transmembrane region" description="Helical" evidence="1">
    <location>
        <begin position="100"/>
        <end position="124"/>
    </location>
</feature>
<evidence type="ECO:0000313" key="3">
    <source>
        <dbReference type="Proteomes" id="UP001632037"/>
    </source>
</evidence>
<reference evidence="2 3" key="1">
    <citation type="submission" date="2024-09" db="EMBL/GenBank/DDBJ databases">
        <title>Genome sequencing and assembly of Phytophthora oleae, isolate VK10A, causative agent of rot of olive drupes.</title>
        <authorList>
            <person name="Conti Taguali S."/>
            <person name="Riolo M."/>
            <person name="La Spada F."/>
            <person name="Cacciola S.O."/>
            <person name="Dionisio G."/>
        </authorList>
    </citation>
    <scope>NUCLEOTIDE SEQUENCE [LARGE SCALE GENOMIC DNA]</scope>
    <source>
        <strain evidence="2 3">VK10A</strain>
    </source>
</reference>
<dbReference type="AlphaFoldDB" id="A0ABD3EVA0"/>
<sequence length="127" mass="14084">MEVQQSIGRKWFEDRKWLEQDCRKISSDVSLFAEATKTEGLSPDAVSNRHQSLANEVISKFASWKLRTKFVTPSGKGLIGFENVVGGLCRGWLNDSHVDFCLEILASSATLLLAVFADMVVGVAKYT</sequence>
<accession>A0ABD3EVA0</accession>
<protein>
    <submittedName>
        <fullName evidence="2">Uncharacterized protein</fullName>
    </submittedName>
</protein>
<keyword evidence="3" id="KW-1185">Reference proteome</keyword>
<dbReference type="Proteomes" id="UP001632037">
    <property type="component" value="Unassembled WGS sequence"/>
</dbReference>
<dbReference type="EMBL" id="JBIMZQ010000062">
    <property type="protein sequence ID" value="KAL3657607.1"/>
    <property type="molecule type" value="Genomic_DNA"/>
</dbReference>
<name>A0ABD3EVA0_9STRA</name>